<evidence type="ECO:0000256" key="3">
    <source>
        <dbReference type="ARBA" id="ARBA00022692"/>
    </source>
</evidence>
<dbReference type="InterPro" id="IPR001851">
    <property type="entry name" value="ABC_transp_permease"/>
</dbReference>
<feature type="transmembrane region" description="Helical" evidence="6">
    <location>
        <begin position="88"/>
        <end position="109"/>
    </location>
</feature>
<name>A0ABN3CYA9_9ACTN</name>
<accession>A0ABN3CYA9</accession>
<evidence type="ECO:0000256" key="1">
    <source>
        <dbReference type="ARBA" id="ARBA00004651"/>
    </source>
</evidence>
<comment type="caution">
    <text evidence="7">The sequence shown here is derived from an EMBL/GenBank/DDBJ whole genome shotgun (WGS) entry which is preliminary data.</text>
</comment>
<keyword evidence="2" id="KW-1003">Cell membrane</keyword>
<dbReference type="RefSeq" id="WP_344492189.1">
    <property type="nucleotide sequence ID" value="NZ_BAAAQX010000041.1"/>
</dbReference>
<organism evidence="7 8">
    <name type="scientific">Nonomuraea monospora</name>
    <dbReference type="NCBI Taxonomy" id="568818"/>
    <lineage>
        <taxon>Bacteria</taxon>
        <taxon>Bacillati</taxon>
        <taxon>Actinomycetota</taxon>
        <taxon>Actinomycetes</taxon>
        <taxon>Streptosporangiales</taxon>
        <taxon>Streptosporangiaceae</taxon>
        <taxon>Nonomuraea</taxon>
    </lineage>
</organism>
<feature type="transmembrane region" description="Helical" evidence="6">
    <location>
        <begin position="20"/>
        <end position="41"/>
    </location>
</feature>
<evidence type="ECO:0000256" key="4">
    <source>
        <dbReference type="ARBA" id="ARBA00022989"/>
    </source>
</evidence>
<keyword evidence="4 6" id="KW-1133">Transmembrane helix</keyword>
<sequence length="376" mass="38973">MRTDGGKKWQRVGRGVDSVLAEGTLVAAALTVAIVAALLLATGYAPLDVYATMLTGSLTGAGLVSTLQQAVPVIGLALALCFSFRAGVFNLGGEGQFVIGGCAGTIAALTLPGPGLVVIVASLAVAALAATAWAAIPPLLQEHLDAPIFVTSLLLNYPAIALTSYAVKTWLKDPASSLMATRRVGETRRIGPLADPESGPGLAIAALFGPDGAVTLITSGLSWSLLVVAAVLAFTIFVNTRLPIGLEAQVLGLNPRLARHTGVDVARVVRVHMLIGGAIAGVVGTLVVLSSHYRFIDGALDGTGYAVTALLVVLLGRSRPWGVVAAGFFFSALIVGGQAMEREYGLSSYLSIIIQALVIFLVTLRLTRAWRRRWTS</sequence>
<dbReference type="EMBL" id="BAAAQX010000041">
    <property type="protein sequence ID" value="GAA2214513.1"/>
    <property type="molecule type" value="Genomic_DNA"/>
</dbReference>
<proteinExistence type="predicted"/>
<keyword evidence="3 6" id="KW-0812">Transmembrane</keyword>
<evidence type="ECO:0000313" key="7">
    <source>
        <dbReference type="EMBL" id="GAA2214513.1"/>
    </source>
</evidence>
<feature type="transmembrane region" description="Helical" evidence="6">
    <location>
        <begin position="346"/>
        <end position="366"/>
    </location>
</feature>
<comment type="subcellular location">
    <subcellularLocation>
        <location evidence="1">Cell membrane</location>
        <topology evidence="1">Multi-pass membrane protein</topology>
    </subcellularLocation>
</comment>
<dbReference type="Pfam" id="PF02653">
    <property type="entry name" value="BPD_transp_2"/>
    <property type="match status" value="1"/>
</dbReference>
<feature type="transmembrane region" description="Helical" evidence="6">
    <location>
        <begin position="295"/>
        <end position="314"/>
    </location>
</feature>
<reference evidence="7 8" key="1">
    <citation type="journal article" date="2019" name="Int. J. Syst. Evol. Microbiol.">
        <title>The Global Catalogue of Microorganisms (GCM) 10K type strain sequencing project: providing services to taxonomists for standard genome sequencing and annotation.</title>
        <authorList>
            <consortium name="The Broad Institute Genomics Platform"/>
            <consortium name="The Broad Institute Genome Sequencing Center for Infectious Disease"/>
            <person name="Wu L."/>
            <person name="Ma J."/>
        </authorList>
    </citation>
    <scope>NUCLEOTIDE SEQUENCE [LARGE SCALE GENOMIC DNA]</scope>
    <source>
        <strain evidence="7 8">JCM 16114</strain>
    </source>
</reference>
<protein>
    <submittedName>
        <fullName evidence="7">ABC transporter permease</fullName>
    </submittedName>
</protein>
<feature type="transmembrane region" description="Helical" evidence="6">
    <location>
        <begin position="148"/>
        <end position="167"/>
    </location>
</feature>
<evidence type="ECO:0000256" key="2">
    <source>
        <dbReference type="ARBA" id="ARBA00022475"/>
    </source>
</evidence>
<feature type="transmembrane region" description="Helical" evidence="6">
    <location>
        <begin position="61"/>
        <end position="81"/>
    </location>
</feature>
<dbReference type="Proteomes" id="UP001499843">
    <property type="component" value="Unassembled WGS sequence"/>
</dbReference>
<feature type="transmembrane region" description="Helical" evidence="6">
    <location>
        <begin position="216"/>
        <end position="238"/>
    </location>
</feature>
<keyword evidence="5 6" id="KW-0472">Membrane</keyword>
<dbReference type="PANTHER" id="PTHR47089">
    <property type="entry name" value="ABC TRANSPORTER, PERMEASE PROTEIN"/>
    <property type="match status" value="1"/>
</dbReference>
<feature type="transmembrane region" description="Helical" evidence="6">
    <location>
        <begin position="115"/>
        <end position="136"/>
    </location>
</feature>
<feature type="transmembrane region" description="Helical" evidence="6">
    <location>
        <begin position="268"/>
        <end position="289"/>
    </location>
</feature>
<evidence type="ECO:0000256" key="5">
    <source>
        <dbReference type="ARBA" id="ARBA00023136"/>
    </source>
</evidence>
<evidence type="ECO:0000256" key="6">
    <source>
        <dbReference type="SAM" id="Phobius"/>
    </source>
</evidence>
<feature type="transmembrane region" description="Helical" evidence="6">
    <location>
        <begin position="321"/>
        <end position="340"/>
    </location>
</feature>
<gene>
    <name evidence="7" type="ORF">GCM10009850_099780</name>
</gene>
<keyword evidence="8" id="KW-1185">Reference proteome</keyword>
<evidence type="ECO:0000313" key="8">
    <source>
        <dbReference type="Proteomes" id="UP001499843"/>
    </source>
</evidence>
<dbReference type="PANTHER" id="PTHR47089:SF1">
    <property type="entry name" value="GUANOSINE ABC TRANSPORTER PERMEASE PROTEIN NUPP"/>
    <property type="match status" value="1"/>
</dbReference>
<dbReference type="CDD" id="cd06580">
    <property type="entry name" value="TM_PBP1_transp_TpRbsC_like"/>
    <property type="match status" value="1"/>
</dbReference>